<dbReference type="Gene3D" id="3.10.580.10">
    <property type="entry name" value="CBS-domain"/>
    <property type="match status" value="1"/>
</dbReference>
<dbReference type="Gene3D" id="3.30.1340.30">
    <property type="match status" value="1"/>
</dbReference>
<evidence type="ECO:0000313" key="6">
    <source>
        <dbReference type="EMBL" id="MFA1555049.1"/>
    </source>
</evidence>
<dbReference type="InterPro" id="IPR017080">
    <property type="entry name" value="UCP036990_CBS_BON"/>
</dbReference>
<feature type="domain" description="CBS" evidence="5">
    <location>
        <begin position="28"/>
        <end position="87"/>
    </location>
</feature>
<dbReference type="InterPro" id="IPR046342">
    <property type="entry name" value="CBS_dom_sf"/>
</dbReference>
<evidence type="ECO:0000259" key="5">
    <source>
        <dbReference type="PROSITE" id="PS51371"/>
    </source>
</evidence>
<dbReference type="PANTHER" id="PTHR43080:SF29">
    <property type="entry name" value="OS02G0818000 PROTEIN"/>
    <property type="match status" value="1"/>
</dbReference>
<evidence type="ECO:0000256" key="2">
    <source>
        <dbReference type="PROSITE-ProRule" id="PRU00703"/>
    </source>
</evidence>
<evidence type="ECO:0000256" key="1">
    <source>
        <dbReference type="ARBA" id="ARBA00023122"/>
    </source>
</evidence>
<keyword evidence="1 2" id="KW-0129">CBS domain</keyword>
<protein>
    <submittedName>
        <fullName evidence="6">CBS domain-containing protein</fullName>
    </submittedName>
</protein>
<keyword evidence="7" id="KW-1185">Reference proteome</keyword>
<dbReference type="InterPro" id="IPR007055">
    <property type="entry name" value="BON_dom"/>
</dbReference>
<dbReference type="SUPFAM" id="SSF54631">
    <property type="entry name" value="CBS-domain pair"/>
    <property type="match status" value="1"/>
</dbReference>
<dbReference type="PROSITE" id="PS50914">
    <property type="entry name" value="BON"/>
    <property type="match status" value="1"/>
</dbReference>
<feature type="domain" description="CBS" evidence="5">
    <location>
        <begin position="106"/>
        <end position="166"/>
    </location>
</feature>
<dbReference type="RefSeq" id="WP_371941726.1">
    <property type="nucleotide sequence ID" value="NZ_JAXCEH010000008.1"/>
</dbReference>
<dbReference type="Proteomes" id="UP001569904">
    <property type="component" value="Unassembled WGS sequence"/>
</dbReference>
<dbReference type="Pfam" id="PF00571">
    <property type="entry name" value="CBS"/>
    <property type="match status" value="2"/>
</dbReference>
<dbReference type="InterPro" id="IPR051257">
    <property type="entry name" value="Diverse_CBS-Domain"/>
</dbReference>
<feature type="domain" description="BON" evidence="4">
    <location>
        <begin position="159"/>
        <end position="228"/>
    </location>
</feature>
<name>A0ABV4QY37_9ACTN</name>
<gene>
    <name evidence="6" type="ORF">SM436_15270</name>
</gene>
<dbReference type="PROSITE" id="PS51371">
    <property type="entry name" value="CBS"/>
    <property type="match status" value="2"/>
</dbReference>
<dbReference type="InterPro" id="IPR000644">
    <property type="entry name" value="CBS_dom"/>
</dbReference>
<evidence type="ECO:0000256" key="3">
    <source>
        <dbReference type="SAM" id="MobiDB-lite"/>
    </source>
</evidence>
<dbReference type="EMBL" id="JAXCEH010000008">
    <property type="protein sequence ID" value="MFA1555049.1"/>
    <property type="molecule type" value="Genomic_DNA"/>
</dbReference>
<organism evidence="6 7">
    <name type="scientific">Actinomadura chokoriensis</name>
    <dbReference type="NCBI Taxonomy" id="454156"/>
    <lineage>
        <taxon>Bacteria</taxon>
        <taxon>Bacillati</taxon>
        <taxon>Actinomycetota</taxon>
        <taxon>Actinomycetes</taxon>
        <taxon>Streptosporangiales</taxon>
        <taxon>Thermomonosporaceae</taxon>
        <taxon>Actinomadura</taxon>
    </lineage>
</organism>
<evidence type="ECO:0000313" key="7">
    <source>
        <dbReference type="Proteomes" id="UP001569904"/>
    </source>
</evidence>
<reference evidence="6 7" key="1">
    <citation type="submission" date="2023-11" db="EMBL/GenBank/DDBJ databases">
        <title>Actinomadura monticuli sp. nov., isolated from volcanic ash.</title>
        <authorList>
            <person name="Lee S.D."/>
            <person name="Yang H."/>
            <person name="Kim I.S."/>
        </authorList>
    </citation>
    <scope>NUCLEOTIDE SEQUENCE [LARGE SCALE GENOMIC DNA]</scope>
    <source>
        <strain evidence="6 7">DSM 45346</strain>
    </source>
</reference>
<dbReference type="CDD" id="cd04586">
    <property type="entry name" value="CBS_pair_BON_assoc"/>
    <property type="match status" value="1"/>
</dbReference>
<sequence>MILMRTGRTVIPGGRPCQMKRPTVGTVMTSDVVTVTPDASFKNVINTLADHEISGVPVVDGEGRVIGVVTEADLLRRATAGQSGRPRRRPRPALEPSQATTAGEAMSSPVITTTAGTTIAEAARTMCRHRVKRLPVVDPDGRPVGIVSRADLLRVFLRTDAQIHDEVTHEIVIQSLWLDPAEVEVDVRDGVVTLRGRVPLASLVPIAERLTASVDGVIQVINKLDYDEDDRARPHRRSAGRRR</sequence>
<accession>A0ABV4QY37</accession>
<evidence type="ECO:0000259" key="4">
    <source>
        <dbReference type="PROSITE" id="PS50914"/>
    </source>
</evidence>
<feature type="region of interest" description="Disordered" evidence="3">
    <location>
        <begin position="77"/>
        <end position="106"/>
    </location>
</feature>
<comment type="caution">
    <text evidence="6">The sequence shown here is derived from an EMBL/GenBank/DDBJ whole genome shotgun (WGS) entry which is preliminary data.</text>
</comment>
<dbReference type="PANTHER" id="PTHR43080">
    <property type="entry name" value="CBS DOMAIN-CONTAINING PROTEIN CBSX3, MITOCHONDRIAL"/>
    <property type="match status" value="1"/>
</dbReference>
<dbReference type="Pfam" id="PF04972">
    <property type="entry name" value="BON"/>
    <property type="match status" value="1"/>
</dbReference>
<proteinExistence type="predicted"/>
<dbReference type="PIRSF" id="PIRSF036990">
    <property type="entry name" value="UCP036990_CBS_BON"/>
    <property type="match status" value="1"/>
</dbReference>
<dbReference type="SMART" id="SM00116">
    <property type="entry name" value="CBS"/>
    <property type="match status" value="2"/>
</dbReference>